<name>E0W284_PEDHC</name>
<reference evidence="1" key="1">
    <citation type="submission" date="2007-04" db="EMBL/GenBank/DDBJ databases">
        <title>Annotation of Pediculus humanus corporis strain USDA.</title>
        <authorList>
            <person name="Kirkness E."/>
            <person name="Hannick L."/>
            <person name="Hass B."/>
            <person name="Bruggner R."/>
            <person name="Lawson D."/>
            <person name="Bidwell S."/>
            <person name="Joardar V."/>
            <person name="Caler E."/>
            <person name="Walenz B."/>
            <person name="Inman J."/>
            <person name="Schobel S."/>
            <person name="Galinsky K."/>
            <person name="Amedeo P."/>
            <person name="Strausberg R."/>
        </authorList>
    </citation>
    <scope>NUCLEOTIDE SEQUENCE</scope>
    <source>
        <strain evidence="1">USDA</strain>
    </source>
</reference>
<gene>
    <name evidence="2" type="primary">8232647</name>
    <name evidence="1" type="ORF">Phum_PHUM586680</name>
</gene>
<dbReference type="Proteomes" id="UP000009046">
    <property type="component" value="Unassembled WGS sequence"/>
</dbReference>
<proteinExistence type="predicted"/>
<dbReference type="KEGG" id="phu:Phum_PHUM586680"/>
<dbReference type="EMBL" id="AAZO01007150">
    <property type="status" value="NOT_ANNOTATED_CDS"/>
    <property type="molecule type" value="Genomic_DNA"/>
</dbReference>
<dbReference type="GeneID" id="8232647"/>
<evidence type="ECO:0000313" key="3">
    <source>
        <dbReference type="Proteomes" id="UP000009046"/>
    </source>
</evidence>
<evidence type="ECO:0000313" key="2">
    <source>
        <dbReference type="EnsemblMetazoa" id="PHUM586680-PA"/>
    </source>
</evidence>
<reference evidence="2" key="3">
    <citation type="submission" date="2021-02" db="UniProtKB">
        <authorList>
            <consortium name="EnsemblMetazoa"/>
        </authorList>
    </citation>
    <scope>IDENTIFICATION</scope>
    <source>
        <strain evidence="2">USDA</strain>
    </source>
</reference>
<organism>
    <name type="scientific">Pediculus humanus subsp. corporis</name>
    <name type="common">Body louse</name>
    <dbReference type="NCBI Taxonomy" id="121224"/>
    <lineage>
        <taxon>Eukaryota</taxon>
        <taxon>Metazoa</taxon>
        <taxon>Ecdysozoa</taxon>
        <taxon>Arthropoda</taxon>
        <taxon>Hexapoda</taxon>
        <taxon>Insecta</taxon>
        <taxon>Pterygota</taxon>
        <taxon>Neoptera</taxon>
        <taxon>Paraneoptera</taxon>
        <taxon>Psocodea</taxon>
        <taxon>Troctomorpha</taxon>
        <taxon>Phthiraptera</taxon>
        <taxon>Anoplura</taxon>
        <taxon>Pediculidae</taxon>
        <taxon>Pediculus</taxon>
    </lineage>
</organism>
<protein>
    <submittedName>
        <fullName evidence="1 2">Uncharacterized protein</fullName>
    </submittedName>
</protein>
<dbReference type="AlphaFoldDB" id="E0W284"/>
<sequence length="98" mass="11356">MTSFMKISKFQKFPVYYFYVGKHGESVSGSNTEWEKKGNGKENGEWIRIEDENVDVWEVTIGFGNQLIRLPVRQLLLDFNKTSPEVTFSDVTLANRMT</sequence>
<dbReference type="CTD" id="8232647"/>
<dbReference type="EnsemblMetazoa" id="PHUM586680-RA">
    <property type="protein sequence ID" value="PHUM586680-PA"/>
    <property type="gene ID" value="PHUM586680"/>
</dbReference>
<dbReference type="EMBL" id="DS235874">
    <property type="protein sequence ID" value="EEB19740.1"/>
    <property type="molecule type" value="Genomic_DNA"/>
</dbReference>
<evidence type="ECO:0000313" key="1">
    <source>
        <dbReference type="EMBL" id="EEB19740.1"/>
    </source>
</evidence>
<reference evidence="1" key="2">
    <citation type="submission" date="2007-04" db="EMBL/GenBank/DDBJ databases">
        <title>The genome of the human body louse.</title>
        <authorList>
            <consortium name="The Human Body Louse Genome Consortium"/>
            <person name="Kirkness E."/>
            <person name="Walenz B."/>
            <person name="Hass B."/>
            <person name="Bruggner R."/>
            <person name="Strausberg R."/>
        </authorList>
    </citation>
    <scope>NUCLEOTIDE SEQUENCE</scope>
    <source>
        <strain evidence="1">USDA</strain>
    </source>
</reference>
<dbReference type="InParanoid" id="E0W284"/>
<dbReference type="HOGENOM" id="CLU_2336103_0_0_1"/>
<dbReference type="RefSeq" id="XP_002432478.1">
    <property type="nucleotide sequence ID" value="XM_002432433.1"/>
</dbReference>
<keyword evidence="3" id="KW-1185">Reference proteome</keyword>
<dbReference type="VEuPathDB" id="VectorBase:PHUM586680"/>
<accession>E0W284</accession>